<dbReference type="CDD" id="cd00610">
    <property type="entry name" value="OAT_like"/>
    <property type="match status" value="1"/>
</dbReference>
<dbReference type="FunFam" id="3.40.640.10:FF:000014">
    <property type="entry name" value="Adenosylmethionine-8-amino-7-oxononanoate aminotransferase, probable"/>
    <property type="match status" value="1"/>
</dbReference>
<keyword evidence="7" id="KW-1185">Reference proteome</keyword>
<organism evidence="6 7">
    <name type="scientific">Nesterenkonia xinjiangensis</name>
    <dbReference type="NCBI Taxonomy" id="225327"/>
    <lineage>
        <taxon>Bacteria</taxon>
        <taxon>Bacillati</taxon>
        <taxon>Actinomycetota</taxon>
        <taxon>Actinomycetes</taxon>
        <taxon>Micrococcales</taxon>
        <taxon>Micrococcaceae</taxon>
        <taxon>Nesterenkonia</taxon>
    </lineage>
</organism>
<gene>
    <name evidence="6" type="ORF">HNR09_001846</name>
</gene>
<evidence type="ECO:0000313" key="7">
    <source>
        <dbReference type="Proteomes" id="UP000535437"/>
    </source>
</evidence>
<dbReference type="SUPFAM" id="SSF53383">
    <property type="entry name" value="PLP-dependent transferases"/>
    <property type="match status" value="1"/>
</dbReference>
<keyword evidence="2" id="KW-0032">Aminotransferase</keyword>
<keyword evidence="3" id="KW-0808">Transferase</keyword>
<evidence type="ECO:0000256" key="4">
    <source>
        <dbReference type="ARBA" id="ARBA00022898"/>
    </source>
</evidence>
<dbReference type="GO" id="GO:0030170">
    <property type="term" value="F:pyridoxal phosphate binding"/>
    <property type="evidence" value="ECO:0007669"/>
    <property type="project" value="InterPro"/>
</dbReference>
<dbReference type="EMBL" id="JACCFY010000001">
    <property type="protein sequence ID" value="NYJ78435.1"/>
    <property type="molecule type" value="Genomic_DNA"/>
</dbReference>
<dbReference type="InterPro" id="IPR015421">
    <property type="entry name" value="PyrdxlP-dep_Trfase_major"/>
</dbReference>
<dbReference type="PROSITE" id="PS00600">
    <property type="entry name" value="AA_TRANSFER_CLASS_3"/>
    <property type="match status" value="1"/>
</dbReference>
<dbReference type="AlphaFoldDB" id="A0A7Z0GLZ1"/>
<dbReference type="Proteomes" id="UP000535437">
    <property type="component" value="Unassembled WGS sequence"/>
</dbReference>
<protein>
    <recommendedName>
        <fullName evidence="8">Adenosylmethionine-8-amino-7-oxononanoate aminotransferase</fullName>
    </recommendedName>
</protein>
<dbReference type="Gene3D" id="3.40.640.10">
    <property type="entry name" value="Type I PLP-dependent aspartate aminotransferase-like (Major domain)"/>
    <property type="match status" value="1"/>
</dbReference>
<dbReference type="InterPro" id="IPR015422">
    <property type="entry name" value="PyrdxlP-dep_Trfase_small"/>
</dbReference>
<evidence type="ECO:0000256" key="2">
    <source>
        <dbReference type="ARBA" id="ARBA00022576"/>
    </source>
</evidence>
<dbReference type="InterPro" id="IPR005814">
    <property type="entry name" value="Aminotrans_3"/>
</dbReference>
<dbReference type="InterPro" id="IPR015424">
    <property type="entry name" value="PyrdxlP-dep_Trfase"/>
</dbReference>
<accession>A0A7Z0GLZ1</accession>
<dbReference type="RefSeq" id="WP_179541778.1">
    <property type="nucleotide sequence ID" value="NZ_BAAALL010000005.1"/>
</dbReference>
<proteinExistence type="inferred from homology"/>
<dbReference type="Gene3D" id="3.90.1150.10">
    <property type="entry name" value="Aspartate Aminotransferase, domain 1"/>
    <property type="match status" value="1"/>
</dbReference>
<dbReference type="GO" id="GO:0008483">
    <property type="term" value="F:transaminase activity"/>
    <property type="evidence" value="ECO:0007669"/>
    <property type="project" value="UniProtKB-KW"/>
</dbReference>
<dbReference type="InterPro" id="IPR049704">
    <property type="entry name" value="Aminotrans_3_PPA_site"/>
</dbReference>
<dbReference type="PANTHER" id="PTHR43094">
    <property type="entry name" value="AMINOTRANSFERASE"/>
    <property type="match status" value="1"/>
</dbReference>
<keyword evidence="4 5" id="KW-0663">Pyridoxal phosphate</keyword>
<evidence type="ECO:0000256" key="3">
    <source>
        <dbReference type="ARBA" id="ARBA00022679"/>
    </source>
</evidence>
<comment type="similarity">
    <text evidence="1 5">Belongs to the class-III pyridoxal-phosphate-dependent aminotransferase family.</text>
</comment>
<comment type="caution">
    <text evidence="6">The sequence shown here is derived from an EMBL/GenBank/DDBJ whole genome shotgun (WGS) entry which is preliminary data.</text>
</comment>
<dbReference type="Pfam" id="PF00202">
    <property type="entry name" value="Aminotran_3"/>
    <property type="match status" value="1"/>
</dbReference>
<dbReference type="NCBIfam" id="NF005102">
    <property type="entry name" value="PRK06541.1"/>
    <property type="match status" value="1"/>
</dbReference>
<reference evidence="6 7" key="1">
    <citation type="submission" date="2020-07" db="EMBL/GenBank/DDBJ databases">
        <title>Sequencing the genomes of 1000 actinobacteria strains.</title>
        <authorList>
            <person name="Klenk H.-P."/>
        </authorList>
    </citation>
    <scope>NUCLEOTIDE SEQUENCE [LARGE SCALE GENOMIC DNA]</scope>
    <source>
        <strain evidence="6 7">DSM 15475</strain>
    </source>
</reference>
<evidence type="ECO:0000256" key="5">
    <source>
        <dbReference type="RuleBase" id="RU003560"/>
    </source>
</evidence>
<dbReference type="PANTHER" id="PTHR43094:SF1">
    <property type="entry name" value="AMINOTRANSFERASE CLASS-III"/>
    <property type="match status" value="1"/>
</dbReference>
<name>A0A7Z0GLZ1_9MICC</name>
<evidence type="ECO:0008006" key="8">
    <source>
        <dbReference type="Google" id="ProtNLM"/>
    </source>
</evidence>
<evidence type="ECO:0000313" key="6">
    <source>
        <dbReference type="EMBL" id="NYJ78435.1"/>
    </source>
</evidence>
<evidence type="ECO:0000256" key="1">
    <source>
        <dbReference type="ARBA" id="ARBA00008954"/>
    </source>
</evidence>
<sequence length="471" mass="51787">MTRPPLPQDETTRLQTAATRHLWMHFTRHGSSPEDHVPIMVRGEGVHLWDTQGRRYIDGLAGLFTSQLGHGRRDLAEAAAAQTTELEFMPLWSYAHPPAIELAERLAQLTPGDLNRVFFTNSGSEAVETAWKLAKNYFRLTGRPTKHKVISRATAYHGTTHGALSITGIAGLKQDFEPLVPSTVHVSNTNAYRAAELTAGALEVQDQQSLERFGIWAADQIALAIEAQGPDTVAAVFLEPVQNAGGCFPPPPGYFQRVREICDEHDVLLVSDEVICAFGRLGHMFGAEHFGYQPDMITTAKGITSGYAPLGAVLASDRLMEPFLEPGAMFGHGYTFGGHPVSTAVGLKNLEIFEEEKVLEHVQQNAGAFRSTLEKLLDLPIVGDVRGEGFFYGIELVKDKSTRASFSAEECERILYGFISKKLFAEGLYCRADDRGDPVIQLSPPLIATTEDLEEIEQILRSVLSEAWSLI</sequence>